<feature type="transmembrane region" description="Helical" evidence="1">
    <location>
        <begin position="12"/>
        <end position="30"/>
    </location>
</feature>
<comment type="caution">
    <text evidence="2">The sequence shown here is derived from an EMBL/GenBank/DDBJ whole genome shotgun (WGS) entry which is preliminary data.</text>
</comment>
<reference evidence="3" key="1">
    <citation type="submission" date="2018-12" db="EMBL/GenBank/DDBJ databases">
        <title>Tengunoibacter tsumagoiensis gen. nov., sp. nov., Dictyobacter kobayashii sp. nov., D. alpinus sp. nov., and D. joshuensis sp. nov. and description of Dictyobacteraceae fam. nov. within the order Ktedonobacterales isolated from Tengu-no-mugimeshi.</title>
        <authorList>
            <person name="Wang C.M."/>
            <person name="Zheng Y."/>
            <person name="Sakai Y."/>
            <person name="Toyoda A."/>
            <person name="Minakuchi Y."/>
            <person name="Abe K."/>
            <person name="Yokota A."/>
            <person name="Yabe S."/>
        </authorList>
    </citation>
    <scope>NUCLEOTIDE SEQUENCE [LARGE SCALE GENOMIC DNA]</scope>
    <source>
        <strain evidence="3">Uno3</strain>
    </source>
</reference>
<sequence length="220" mass="24846">MDVLFTQLVEGLIGILLVAVLAVLAFLLIYGTLRLLRLPVSWGVWTISIFSLLLSVTYSVFLVLQGHSLAQLRPLQEPGSNLGFLSFLIMVYSLGQWLTRRLYLLMKKTGQTVLTTFSRNILLVLRKYHPLFGWVVGITATAHMFYYIFLLVLHPTVDQRLQRDLLLGTVAWLVLGVLLSLGFFVEKAVERKKLPKGLRTLHFVTALAFLGIIIVHVSLK</sequence>
<dbReference type="OrthoDB" id="2871125at2"/>
<keyword evidence="3" id="KW-1185">Reference proteome</keyword>
<dbReference type="EMBL" id="BIFR01000002">
    <property type="protein sequence ID" value="GCE15284.1"/>
    <property type="molecule type" value="Genomic_DNA"/>
</dbReference>
<evidence type="ECO:0000256" key="1">
    <source>
        <dbReference type="SAM" id="Phobius"/>
    </source>
</evidence>
<feature type="transmembrane region" description="Helical" evidence="1">
    <location>
        <begin position="42"/>
        <end position="62"/>
    </location>
</feature>
<evidence type="ECO:0000313" key="3">
    <source>
        <dbReference type="Proteomes" id="UP000287352"/>
    </source>
</evidence>
<organism evidence="2 3">
    <name type="scientific">Tengunoibacter tsumagoiensis</name>
    <dbReference type="NCBI Taxonomy" id="2014871"/>
    <lineage>
        <taxon>Bacteria</taxon>
        <taxon>Bacillati</taxon>
        <taxon>Chloroflexota</taxon>
        <taxon>Ktedonobacteria</taxon>
        <taxon>Ktedonobacterales</taxon>
        <taxon>Dictyobacteraceae</taxon>
        <taxon>Tengunoibacter</taxon>
    </lineage>
</organism>
<feature type="transmembrane region" description="Helical" evidence="1">
    <location>
        <begin position="197"/>
        <end position="219"/>
    </location>
</feature>
<feature type="transmembrane region" description="Helical" evidence="1">
    <location>
        <begin position="82"/>
        <end position="99"/>
    </location>
</feature>
<keyword evidence="1" id="KW-1133">Transmembrane helix</keyword>
<proteinExistence type="predicted"/>
<evidence type="ECO:0000313" key="2">
    <source>
        <dbReference type="EMBL" id="GCE15284.1"/>
    </source>
</evidence>
<dbReference type="RefSeq" id="WP_126582765.1">
    <property type="nucleotide sequence ID" value="NZ_BIFR01000002.1"/>
</dbReference>
<feature type="transmembrane region" description="Helical" evidence="1">
    <location>
        <begin position="165"/>
        <end position="185"/>
    </location>
</feature>
<evidence type="ECO:0008006" key="4">
    <source>
        <dbReference type="Google" id="ProtNLM"/>
    </source>
</evidence>
<feature type="transmembrane region" description="Helical" evidence="1">
    <location>
        <begin position="131"/>
        <end position="153"/>
    </location>
</feature>
<protein>
    <recommendedName>
        <fullName evidence="4">Ferric oxidoreductase domain-containing protein</fullName>
    </recommendedName>
</protein>
<dbReference type="AlphaFoldDB" id="A0A402A800"/>
<keyword evidence="1" id="KW-0812">Transmembrane</keyword>
<keyword evidence="1" id="KW-0472">Membrane</keyword>
<gene>
    <name evidence="2" type="ORF">KTT_51430</name>
</gene>
<dbReference type="Proteomes" id="UP000287352">
    <property type="component" value="Unassembled WGS sequence"/>
</dbReference>
<name>A0A402A800_9CHLR</name>
<accession>A0A402A800</accession>